<dbReference type="HOGENOM" id="CLU_091076_1_1_1"/>
<dbReference type="PANTHER" id="PTHR31551">
    <property type="entry name" value="PRE-MRNA-SPLICING FACTOR CWF18"/>
    <property type="match status" value="1"/>
</dbReference>
<protein>
    <recommendedName>
        <fullName evidence="4">Cwf18 pre-mRNA splicing factor</fullName>
    </recommendedName>
</protein>
<dbReference type="eggNOG" id="KOG3407">
    <property type="taxonomic scope" value="Eukaryota"/>
</dbReference>
<evidence type="ECO:0008006" key="4">
    <source>
        <dbReference type="Google" id="ProtNLM"/>
    </source>
</evidence>
<proteinExistence type="predicted"/>
<dbReference type="GO" id="GO:0005684">
    <property type="term" value="C:U2-type spliceosomal complex"/>
    <property type="evidence" value="ECO:0007669"/>
    <property type="project" value="TreeGrafter"/>
</dbReference>
<comment type="caution">
    <text evidence="2">The sequence shown here is derived from an EMBL/GenBank/DDBJ whole genome shotgun (WGS) entry which is preliminary data.</text>
</comment>
<dbReference type="STRING" id="764103.G7DU88"/>
<sequence>MSLDAAAASRKEKLAALKKRKETHDAAHEHTNGQARAEPFKFRNYDPVTRQPKGHDRSAEEETVESLMRGKTAEIIREDEARRQEELDLTNLQPKKPNWDLRRDLDRKLASLEPKTNAAIAQLIRNRIAESKSQQGGQDLASAVEQRTEESDEDEDV</sequence>
<organism evidence="2 3">
    <name type="scientific">Mixia osmundae (strain CBS 9802 / IAM 14324 / JCM 22182 / KY 12970)</name>
    <dbReference type="NCBI Taxonomy" id="764103"/>
    <lineage>
        <taxon>Eukaryota</taxon>
        <taxon>Fungi</taxon>
        <taxon>Dikarya</taxon>
        <taxon>Basidiomycota</taxon>
        <taxon>Pucciniomycotina</taxon>
        <taxon>Mixiomycetes</taxon>
        <taxon>Mixiales</taxon>
        <taxon>Mixiaceae</taxon>
        <taxon>Mixia</taxon>
    </lineage>
</organism>
<reference evidence="2 3" key="2">
    <citation type="journal article" date="2012" name="Open Biol.">
        <title>Characteristics of nucleosomes and linker DNA regions on the genome of the basidiomycete Mixia osmundae revealed by mono- and dinucleosome mapping.</title>
        <authorList>
            <person name="Nishida H."/>
            <person name="Kondo S."/>
            <person name="Matsumoto T."/>
            <person name="Suzuki Y."/>
            <person name="Yoshikawa H."/>
            <person name="Taylor T.D."/>
            <person name="Sugiyama J."/>
        </authorList>
    </citation>
    <scope>NUCLEOTIDE SEQUENCE [LARGE SCALE GENOMIC DNA]</scope>
    <source>
        <strain evidence="3">CBS 9802 / IAM 14324 / JCM 22182 / KY 12970</strain>
    </source>
</reference>
<evidence type="ECO:0000313" key="2">
    <source>
        <dbReference type="EMBL" id="GAA94148.1"/>
    </source>
</evidence>
<dbReference type="InterPro" id="IPR013169">
    <property type="entry name" value="mRNA_splic_Cwf18-like"/>
</dbReference>
<dbReference type="RefSeq" id="XP_014569586.1">
    <property type="nucleotide sequence ID" value="XM_014714100.1"/>
</dbReference>
<dbReference type="OMA" id="KPHNETT"/>
<dbReference type="FunCoup" id="G7DU88">
    <property type="interactions" value="293"/>
</dbReference>
<accession>G7DU88</accession>
<dbReference type="GO" id="GO:0071014">
    <property type="term" value="C:post-mRNA release spliceosomal complex"/>
    <property type="evidence" value="ECO:0007669"/>
    <property type="project" value="TreeGrafter"/>
</dbReference>
<reference evidence="2 3" key="1">
    <citation type="journal article" date="2011" name="J. Gen. Appl. Microbiol.">
        <title>Draft genome sequencing of the enigmatic basidiomycete Mixia osmundae.</title>
        <authorList>
            <person name="Nishida H."/>
            <person name="Nagatsuka Y."/>
            <person name="Sugiyama J."/>
        </authorList>
    </citation>
    <scope>NUCLEOTIDE SEQUENCE [LARGE SCALE GENOMIC DNA]</scope>
    <source>
        <strain evidence="3">CBS 9802 / IAM 14324 / JCM 22182 / KY 12970</strain>
    </source>
</reference>
<feature type="region of interest" description="Disordered" evidence="1">
    <location>
        <begin position="129"/>
        <end position="157"/>
    </location>
</feature>
<feature type="region of interest" description="Disordered" evidence="1">
    <location>
        <begin position="1"/>
        <end position="67"/>
    </location>
</feature>
<dbReference type="EMBL" id="BABT02000028">
    <property type="protein sequence ID" value="GAA94148.1"/>
    <property type="molecule type" value="Genomic_DNA"/>
</dbReference>
<dbReference type="AlphaFoldDB" id="G7DU88"/>
<dbReference type="OrthoDB" id="10261348at2759"/>
<evidence type="ECO:0000313" key="3">
    <source>
        <dbReference type="Proteomes" id="UP000009131"/>
    </source>
</evidence>
<feature type="compositionally biased region" description="Basic and acidic residues" evidence="1">
    <location>
        <begin position="22"/>
        <end position="31"/>
    </location>
</feature>
<dbReference type="Proteomes" id="UP000009131">
    <property type="component" value="Unassembled WGS sequence"/>
</dbReference>
<keyword evidence="3" id="KW-1185">Reference proteome</keyword>
<dbReference type="InParanoid" id="G7DU88"/>
<dbReference type="PANTHER" id="PTHR31551:SF1">
    <property type="entry name" value="COILED-COIL DOMAIN-CONTAINING PROTEIN 12"/>
    <property type="match status" value="1"/>
</dbReference>
<evidence type="ECO:0000256" key="1">
    <source>
        <dbReference type="SAM" id="MobiDB-lite"/>
    </source>
</evidence>
<dbReference type="Pfam" id="PF08315">
    <property type="entry name" value="cwf18"/>
    <property type="match status" value="1"/>
</dbReference>
<name>G7DU88_MIXOS</name>
<gene>
    <name evidence="2" type="primary">Mo00796</name>
    <name evidence="2" type="ORF">E5Q_00796</name>
</gene>